<dbReference type="PANTHER" id="PTHR28653:SF1">
    <property type="entry name" value="ATPASE SWSAP1"/>
    <property type="match status" value="1"/>
</dbReference>
<organism evidence="1 2">
    <name type="scientific">Frankliniella fusca</name>
    <dbReference type="NCBI Taxonomy" id="407009"/>
    <lineage>
        <taxon>Eukaryota</taxon>
        <taxon>Metazoa</taxon>
        <taxon>Ecdysozoa</taxon>
        <taxon>Arthropoda</taxon>
        <taxon>Hexapoda</taxon>
        <taxon>Insecta</taxon>
        <taxon>Pterygota</taxon>
        <taxon>Neoptera</taxon>
        <taxon>Paraneoptera</taxon>
        <taxon>Thysanoptera</taxon>
        <taxon>Terebrantia</taxon>
        <taxon>Thripoidea</taxon>
        <taxon>Thripidae</taxon>
        <taxon>Frankliniella</taxon>
    </lineage>
</organism>
<comment type="caution">
    <text evidence="1">The sequence shown here is derived from an EMBL/GenBank/DDBJ whole genome shotgun (WGS) entry which is preliminary data.</text>
</comment>
<dbReference type="GO" id="GO:0000724">
    <property type="term" value="P:double-strand break repair via homologous recombination"/>
    <property type="evidence" value="ECO:0007669"/>
    <property type="project" value="TreeGrafter"/>
</dbReference>
<gene>
    <name evidence="1" type="ORF">KUF71_004792</name>
</gene>
<evidence type="ECO:0000313" key="2">
    <source>
        <dbReference type="Proteomes" id="UP001219518"/>
    </source>
</evidence>
<dbReference type="EMBL" id="JAHWGI010000302">
    <property type="protein sequence ID" value="KAK3912842.1"/>
    <property type="molecule type" value="Genomic_DNA"/>
</dbReference>
<dbReference type="PANTHER" id="PTHR28653">
    <property type="match status" value="1"/>
</dbReference>
<dbReference type="Proteomes" id="UP001219518">
    <property type="component" value="Unassembled WGS sequence"/>
</dbReference>
<name>A0AAE1H144_9NEOP</name>
<dbReference type="AlphaFoldDB" id="A0AAE1H144"/>
<reference evidence="1" key="1">
    <citation type="submission" date="2021-07" db="EMBL/GenBank/DDBJ databases">
        <authorList>
            <person name="Catto M.A."/>
            <person name="Jacobson A."/>
            <person name="Kennedy G."/>
            <person name="Labadie P."/>
            <person name="Hunt B.G."/>
            <person name="Srinivasan R."/>
        </authorList>
    </citation>
    <scope>NUCLEOTIDE SEQUENCE</scope>
    <source>
        <strain evidence="1">PL_HMW_Pooled</strain>
        <tissue evidence="1">Head</tissue>
    </source>
</reference>
<sequence>GAVHYAEAGHNVIYITASEFDSLPPPLLGLAKPTPDVFALIKFLYLPSWQDLLQYLFHLHVHTLIPTVLIVEALEHFFTSPDRDESRGEASHAALICASLLDGVAVCAKRSKSQAHLVVSLNEQKTHSMFSPLIDIFFTDMVWLFQKDKDSEGNSSNYCMINLETSLSQTKQHKIFYKCQTEDGAVVLTKVSFWEKL</sequence>
<reference evidence="1" key="2">
    <citation type="journal article" date="2023" name="BMC Genomics">
        <title>Pest status, molecular evolution, and epigenetic factors derived from the genome assembly of Frankliniella fusca, a thysanopteran phytovirus vector.</title>
        <authorList>
            <person name="Catto M.A."/>
            <person name="Labadie P.E."/>
            <person name="Jacobson A.L."/>
            <person name="Kennedy G.G."/>
            <person name="Srinivasan R."/>
            <person name="Hunt B.G."/>
        </authorList>
    </citation>
    <scope>NUCLEOTIDE SEQUENCE</scope>
    <source>
        <strain evidence="1">PL_HMW_Pooled</strain>
    </source>
</reference>
<proteinExistence type="predicted"/>
<dbReference type="GO" id="GO:0097196">
    <property type="term" value="C:Shu complex"/>
    <property type="evidence" value="ECO:0007669"/>
    <property type="project" value="TreeGrafter"/>
</dbReference>
<evidence type="ECO:0000313" key="1">
    <source>
        <dbReference type="EMBL" id="KAK3912842.1"/>
    </source>
</evidence>
<keyword evidence="2" id="KW-1185">Reference proteome</keyword>
<dbReference type="GO" id="GO:0003697">
    <property type="term" value="F:single-stranded DNA binding"/>
    <property type="evidence" value="ECO:0007669"/>
    <property type="project" value="TreeGrafter"/>
</dbReference>
<accession>A0AAE1H144</accession>
<protein>
    <submittedName>
        <fullName evidence="1">Adenylosuccinate synthetase</fullName>
    </submittedName>
</protein>
<feature type="non-terminal residue" evidence="1">
    <location>
        <position position="1"/>
    </location>
</feature>